<evidence type="ECO:0000256" key="9">
    <source>
        <dbReference type="SAM" id="Phobius"/>
    </source>
</evidence>
<feature type="transmembrane region" description="Helical" evidence="9">
    <location>
        <begin position="96"/>
        <end position="117"/>
    </location>
</feature>
<dbReference type="NCBIfam" id="TIGR03426">
    <property type="entry name" value="shape_MreD"/>
    <property type="match status" value="1"/>
</dbReference>
<keyword evidence="4 9" id="KW-0812">Transmembrane</keyword>
<keyword evidence="5 8" id="KW-0133">Cell shape</keyword>
<evidence type="ECO:0000256" key="3">
    <source>
        <dbReference type="ARBA" id="ARBA00022475"/>
    </source>
</evidence>
<dbReference type="RefSeq" id="WP_058496873.1">
    <property type="nucleotide sequence ID" value="NZ_CAAAIU010000008.1"/>
</dbReference>
<gene>
    <name evidence="10" type="primary">mreD</name>
    <name evidence="10" type="ORF">Ldro_2596</name>
</gene>
<keyword evidence="6 9" id="KW-1133">Transmembrane helix</keyword>
<dbReference type="PATRIC" id="fig|1212489.4.peg.2736"/>
<dbReference type="PIRSF" id="PIRSF018472">
    <property type="entry name" value="MreD_proteobac"/>
    <property type="match status" value="1"/>
</dbReference>
<evidence type="ECO:0000256" key="1">
    <source>
        <dbReference type="ARBA" id="ARBA00004651"/>
    </source>
</evidence>
<comment type="similarity">
    <text evidence="2 8">Belongs to the MreD family.</text>
</comment>
<dbReference type="GO" id="GO:0008360">
    <property type="term" value="P:regulation of cell shape"/>
    <property type="evidence" value="ECO:0007669"/>
    <property type="project" value="UniProtKB-UniRule"/>
</dbReference>
<keyword evidence="7 8" id="KW-0472">Membrane</keyword>
<sequence>MSSLSLRLFIATIFVLALTILPFPEFFLGLRPPWVLILILYWQFFLPDHFNVIILLIIGLALDVLLSTVLGEHACALSLVTWLASSKARRFRLFTMGQQMALVGFFCLLYQTIILMIDASLGYYYGFLMSLGSTVISILLWPWVRLIADDTLGSKVPRLGG</sequence>
<dbReference type="GO" id="GO:0005886">
    <property type="term" value="C:plasma membrane"/>
    <property type="evidence" value="ECO:0007669"/>
    <property type="project" value="UniProtKB-SubCell"/>
</dbReference>
<organism evidence="10 11">
    <name type="scientific">Legionella drozanskii LLAP-1</name>
    <dbReference type="NCBI Taxonomy" id="1212489"/>
    <lineage>
        <taxon>Bacteria</taxon>
        <taxon>Pseudomonadati</taxon>
        <taxon>Pseudomonadota</taxon>
        <taxon>Gammaproteobacteria</taxon>
        <taxon>Legionellales</taxon>
        <taxon>Legionellaceae</taxon>
        <taxon>Legionella</taxon>
    </lineage>
</organism>
<dbReference type="EMBL" id="LNXY01000028">
    <property type="protein sequence ID" value="KTC85424.1"/>
    <property type="molecule type" value="Genomic_DNA"/>
</dbReference>
<comment type="subcellular location">
    <subcellularLocation>
        <location evidence="8">Cell inner membrane</location>
    </subcellularLocation>
    <subcellularLocation>
        <location evidence="1">Cell membrane</location>
        <topology evidence="1">Multi-pass membrane protein</topology>
    </subcellularLocation>
</comment>
<comment type="caution">
    <text evidence="10">The sequence shown here is derived from an EMBL/GenBank/DDBJ whole genome shotgun (WGS) entry which is preliminary data.</text>
</comment>
<keyword evidence="8" id="KW-0997">Cell inner membrane</keyword>
<evidence type="ECO:0000256" key="7">
    <source>
        <dbReference type="ARBA" id="ARBA00023136"/>
    </source>
</evidence>
<dbReference type="PANTHER" id="PTHR37484">
    <property type="entry name" value="ROD SHAPE-DETERMINING PROTEIN MRED"/>
    <property type="match status" value="1"/>
</dbReference>
<dbReference type="STRING" id="1212489.Ldro_2596"/>
<evidence type="ECO:0000256" key="6">
    <source>
        <dbReference type="ARBA" id="ARBA00022989"/>
    </source>
</evidence>
<proteinExistence type="inferred from homology"/>
<dbReference type="PANTHER" id="PTHR37484:SF1">
    <property type="entry name" value="ROD SHAPE-DETERMINING PROTEIN MRED"/>
    <property type="match status" value="1"/>
</dbReference>
<feature type="transmembrane region" description="Helical" evidence="9">
    <location>
        <begin position="123"/>
        <end position="144"/>
    </location>
</feature>
<dbReference type="AlphaFoldDB" id="A0A0W0SPZ8"/>
<evidence type="ECO:0000256" key="8">
    <source>
        <dbReference type="PIRNR" id="PIRNR018472"/>
    </source>
</evidence>
<comment type="function">
    <text evidence="8">Involved in formation of the rod shape of the cell. May also contribute to regulation of formation of penicillin-binding proteins.</text>
</comment>
<accession>A0A0W0SPZ8</accession>
<dbReference type="OrthoDB" id="6647425at2"/>
<evidence type="ECO:0000256" key="2">
    <source>
        <dbReference type="ARBA" id="ARBA00007776"/>
    </source>
</evidence>
<dbReference type="InterPro" id="IPR026034">
    <property type="entry name" value="MreD_proteobac"/>
</dbReference>
<evidence type="ECO:0000256" key="5">
    <source>
        <dbReference type="ARBA" id="ARBA00022960"/>
    </source>
</evidence>
<evidence type="ECO:0000313" key="11">
    <source>
        <dbReference type="Proteomes" id="UP000054736"/>
    </source>
</evidence>
<evidence type="ECO:0000313" key="10">
    <source>
        <dbReference type="EMBL" id="KTC85424.1"/>
    </source>
</evidence>
<dbReference type="InterPro" id="IPR007227">
    <property type="entry name" value="Cell_shape_determining_MreD"/>
</dbReference>
<feature type="transmembrane region" description="Helical" evidence="9">
    <location>
        <begin position="6"/>
        <end position="23"/>
    </location>
</feature>
<keyword evidence="3 8" id="KW-1003">Cell membrane</keyword>
<name>A0A0W0SPZ8_9GAMM</name>
<evidence type="ECO:0000256" key="4">
    <source>
        <dbReference type="ARBA" id="ARBA00022692"/>
    </source>
</evidence>
<keyword evidence="11" id="KW-1185">Reference proteome</keyword>
<protein>
    <recommendedName>
        <fullName evidence="8">Rod shape-determining protein MreD</fullName>
    </recommendedName>
</protein>
<dbReference type="Proteomes" id="UP000054736">
    <property type="component" value="Unassembled WGS sequence"/>
</dbReference>
<dbReference type="Pfam" id="PF04093">
    <property type="entry name" value="MreD"/>
    <property type="match status" value="1"/>
</dbReference>
<reference evidence="10 11" key="1">
    <citation type="submission" date="2015-11" db="EMBL/GenBank/DDBJ databases">
        <title>Genomic analysis of 38 Legionella species identifies large and diverse effector repertoires.</title>
        <authorList>
            <person name="Burstein D."/>
            <person name="Amaro F."/>
            <person name="Zusman T."/>
            <person name="Lifshitz Z."/>
            <person name="Cohen O."/>
            <person name="Gilbert J.A."/>
            <person name="Pupko T."/>
            <person name="Shuman H.A."/>
            <person name="Segal G."/>
        </authorList>
    </citation>
    <scope>NUCLEOTIDE SEQUENCE [LARGE SCALE GENOMIC DNA]</scope>
    <source>
        <strain evidence="10 11">ATCC 700990</strain>
    </source>
</reference>